<dbReference type="InterPro" id="IPR004358">
    <property type="entry name" value="Sig_transdc_His_kin-like_C"/>
</dbReference>
<feature type="transmembrane region" description="Helical" evidence="5">
    <location>
        <begin position="257"/>
        <end position="276"/>
    </location>
</feature>
<feature type="coiled-coil region" evidence="4">
    <location>
        <begin position="347"/>
        <end position="383"/>
    </location>
</feature>
<keyword evidence="4" id="KW-0175">Coiled coil</keyword>
<dbReference type="Pfam" id="PF02518">
    <property type="entry name" value="HATPase_c"/>
    <property type="match status" value="1"/>
</dbReference>
<dbReference type="Gene3D" id="3.30.565.10">
    <property type="entry name" value="Histidine kinase-like ATPase, C-terminal domain"/>
    <property type="match status" value="1"/>
</dbReference>
<keyword evidence="3" id="KW-0597">Phosphoprotein</keyword>
<dbReference type="PANTHER" id="PTHR43065:SF42">
    <property type="entry name" value="TWO-COMPONENT SENSOR PPRA"/>
    <property type="match status" value="1"/>
</dbReference>
<evidence type="ECO:0000259" key="6">
    <source>
        <dbReference type="PROSITE" id="PS50109"/>
    </source>
</evidence>
<dbReference type="Pfam" id="PF11845">
    <property type="entry name" value="Tll0287-like"/>
    <property type="match status" value="1"/>
</dbReference>
<evidence type="ECO:0000256" key="1">
    <source>
        <dbReference type="ARBA" id="ARBA00000085"/>
    </source>
</evidence>
<organism evidence="7">
    <name type="scientific">Desulfurivibrio alkaliphilus</name>
    <dbReference type="NCBI Taxonomy" id="427923"/>
    <lineage>
        <taxon>Bacteria</taxon>
        <taxon>Pseudomonadati</taxon>
        <taxon>Thermodesulfobacteriota</taxon>
        <taxon>Desulfobulbia</taxon>
        <taxon>Desulfobulbales</taxon>
        <taxon>Desulfobulbaceae</taxon>
        <taxon>Desulfurivibrio</taxon>
    </lineage>
</organism>
<comment type="catalytic activity">
    <reaction evidence="1">
        <text>ATP + protein L-histidine = ADP + protein N-phospho-L-histidine.</text>
        <dbReference type="EC" id="2.7.13.3"/>
    </reaction>
</comment>
<dbReference type="InterPro" id="IPR036890">
    <property type="entry name" value="HATPase_C_sf"/>
</dbReference>
<dbReference type="EMBL" id="DSDS01000114">
    <property type="protein sequence ID" value="HET98051.1"/>
    <property type="molecule type" value="Genomic_DNA"/>
</dbReference>
<feature type="transmembrane region" description="Helical" evidence="5">
    <location>
        <begin position="50"/>
        <end position="70"/>
    </location>
</feature>
<dbReference type="SMART" id="SM00388">
    <property type="entry name" value="HisKA"/>
    <property type="match status" value="1"/>
</dbReference>
<dbReference type="SMART" id="SM00387">
    <property type="entry name" value="HATPase_c"/>
    <property type="match status" value="1"/>
</dbReference>
<evidence type="ECO:0000256" key="4">
    <source>
        <dbReference type="SAM" id="Coils"/>
    </source>
</evidence>
<proteinExistence type="predicted"/>
<dbReference type="SUPFAM" id="SSF47384">
    <property type="entry name" value="Homodimeric domain of signal transducing histidine kinase"/>
    <property type="match status" value="1"/>
</dbReference>
<dbReference type="AlphaFoldDB" id="A0A7C2XRG9"/>
<name>A0A7C2XRG9_9BACT</name>
<evidence type="ECO:0000256" key="2">
    <source>
        <dbReference type="ARBA" id="ARBA00012438"/>
    </source>
</evidence>
<feature type="domain" description="Histidine kinase" evidence="6">
    <location>
        <begin position="392"/>
        <end position="604"/>
    </location>
</feature>
<dbReference type="Pfam" id="PF00512">
    <property type="entry name" value="HisKA"/>
    <property type="match status" value="1"/>
</dbReference>
<evidence type="ECO:0000256" key="5">
    <source>
        <dbReference type="SAM" id="Phobius"/>
    </source>
</evidence>
<keyword evidence="5" id="KW-1133">Transmembrane helix</keyword>
<gene>
    <name evidence="7" type="ORF">ENN98_05060</name>
</gene>
<dbReference type="GO" id="GO:0000155">
    <property type="term" value="F:phosphorelay sensor kinase activity"/>
    <property type="evidence" value="ECO:0007669"/>
    <property type="project" value="InterPro"/>
</dbReference>
<keyword evidence="5" id="KW-0472">Membrane</keyword>
<reference evidence="7" key="1">
    <citation type="journal article" date="2020" name="mSystems">
        <title>Genome- and Community-Level Interaction Insights into Carbon Utilization and Element Cycling Functions of Hydrothermarchaeota in Hydrothermal Sediment.</title>
        <authorList>
            <person name="Zhou Z."/>
            <person name="Liu Y."/>
            <person name="Xu W."/>
            <person name="Pan J."/>
            <person name="Luo Z.H."/>
            <person name="Li M."/>
        </authorList>
    </citation>
    <scope>NUCLEOTIDE SEQUENCE [LARGE SCALE GENOMIC DNA]</scope>
    <source>
        <strain evidence="7">SpSt-1224</strain>
    </source>
</reference>
<evidence type="ECO:0000256" key="3">
    <source>
        <dbReference type="ARBA" id="ARBA00022553"/>
    </source>
</evidence>
<accession>A0A7C2XRG9</accession>
<dbReference type="InterPro" id="IPR005467">
    <property type="entry name" value="His_kinase_dom"/>
</dbReference>
<keyword evidence="5" id="KW-0812">Transmembrane</keyword>
<dbReference type="PRINTS" id="PR00344">
    <property type="entry name" value="BCTRLSENSOR"/>
</dbReference>
<sequence length="613" mass="68820">MTAYRCCRADYRPGEVIMGGERSRMDQVNDARGGRVRRPLRDSMSVQAKFLLVTGLILLFNCLMMALIIYHHEKSQLELAAHAKSELVMAAVEASRSYVREELRPAMYRHLGPDYFVPEAMSTSYVGRAVVERLAPAMEEFNYRRVAINARNLRYEANQLELRMIDFFGENPQLTEWRGLVEGDHREKWFMRFRPVRFERECLDCHGSPDAAPAVMVESYGADRGFGRYPGELAGLIAVGVPVEAALAKAREKAVSIFLVVFAGMAMVFMALNFFFHRMVVINLRGLLEIFQDHGDQSPPDPQGCAAELAEVSRALPYKDELAELTVAACTMAGHLHRTREQLRRYARELESRVEDRTRALRLTEARLQQKELEEKIRQAEKMVAMGQLVAGLAHEINNPLGIILCYLDLVKRQAPTDPQALRDLEVIEKQARSCKRIVSDLLDFARGGKGNKEQVSLNRVIEEVAGMVAPQFGKQGVEVRLELAPELPQLWLDVNKIKQVILNLLMNSRQAMPEGGGRIEIGSSWSAEAGVVRVRVWDNGRGIAPENLGKIFDPFFSTKGTGEGTGLGLSVSYGIIKEHGGEIEVSSQPGEWTCFVLDLPVAAHDPEREEER</sequence>
<dbReference type="EC" id="2.7.13.3" evidence="2"/>
<dbReference type="InterPro" id="IPR003594">
    <property type="entry name" value="HATPase_dom"/>
</dbReference>
<dbReference type="Gene3D" id="1.10.287.130">
    <property type="match status" value="1"/>
</dbReference>
<dbReference type="CDD" id="cd00082">
    <property type="entry name" value="HisKA"/>
    <property type="match status" value="1"/>
</dbReference>
<dbReference type="SUPFAM" id="SSF55874">
    <property type="entry name" value="ATPase domain of HSP90 chaperone/DNA topoisomerase II/histidine kinase"/>
    <property type="match status" value="1"/>
</dbReference>
<comment type="caution">
    <text evidence="7">The sequence shown here is derived from an EMBL/GenBank/DDBJ whole genome shotgun (WGS) entry which is preliminary data.</text>
</comment>
<evidence type="ECO:0000313" key="7">
    <source>
        <dbReference type="EMBL" id="HET98051.1"/>
    </source>
</evidence>
<dbReference type="InterPro" id="IPR003661">
    <property type="entry name" value="HisK_dim/P_dom"/>
</dbReference>
<dbReference type="InterPro" id="IPR021796">
    <property type="entry name" value="Tll0287-like_dom"/>
</dbReference>
<protein>
    <recommendedName>
        <fullName evidence="2">histidine kinase</fullName>
        <ecNumber evidence="2">2.7.13.3</ecNumber>
    </recommendedName>
</protein>
<dbReference type="InterPro" id="IPR036097">
    <property type="entry name" value="HisK_dim/P_sf"/>
</dbReference>
<dbReference type="PROSITE" id="PS50109">
    <property type="entry name" value="HIS_KIN"/>
    <property type="match status" value="1"/>
</dbReference>
<dbReference type="Proteomes" id="UP000885986">
    <property type="component" value="Unassembled WGS sequence"/>
</dbReference>
<dbReference type="PANTHER" id="PTHR43065">
    <property type="entry name" value="SENSOR HISTIDINE KINASE"/>
    <property type="match status" value="1"/>
</dbReference>